<dbReference type="Gene3D" id="2.40.100.10">
    <property type="entry name" value="Cyclophilin-like"/>
    <property type="match status" value="1"/>
</dbReference>
<feature type="domain" description="Carboxyltransferase" evidence="4">
    <location>
        <begin position="24"/>
        <end position="304"/>
    </location>
</feature>
<evidence type="ECO:0000313" key="5">
    <source>
        <dbReference type="EMBL" id="MDQ0152058.1"/>
    </source>
</evidence>
<dbReference type="EMBL" id="JAUSTO010000003">
    <property type="protein sequence ID" value="MDQ0152058.1"/>
    <property type="molecule type" value="Genomic_DNA"/>
</dbReference>
<evidence type="ECO:0000256" key="2">
    <source>
        <dbReference type="ARBA" id="ARBA00022801"/>
    </source>
</evidence>
<evidence type="ECO:0000313" key="6">
    <source>
        <dbReference type="Proteomes" id="UP001241537"/>
    </source>
</evidence>
<dbReference type="GO" id="GO:0005524">
    <property type="term" value="F:ATP binding"/>
    <property type="evidence" value="ECO:0007669"/>
    <property type="project" value="UniProtKB-KW"/>
</dbReference>
<dbReference type="Pfam" id="PF02626">
    <property type="entry name" value="CT_A_B"/>
    <property type="match status" value="1"/>
</dbReference>
<dbReference type="InterPro" id="IPR052708">
    <property type="entry name" value="PxpC"/>
</dbReference>
<keyword evidence="1" id="KW-0547">Nucleotide-binding</keyword>
<dbReference type="SMART" id="SM00797">
    <property type="entry name" value="AHS2"/>
    <property type="match status" value="1"/>
</dbReference>
<evidence type="ECO:0000259" key="4">
    <source>
        <dbReference type="SMART" id="SM00797"/>
    </source>
</evidence>
<dbReference type="GO" id="GO:0016787">
    <property type="term" value="F:hydrolase activity"/>
    <property type="evidence" value="ECO:0007669"/>
    <property type="project" value="UniProtKB-KW"/>
</dbReference>
<dbReference type="InterPro" id="IPR003778">
    <property type="entry name" value="CT_A_B"/>
</dbReference>
<dbReference type="SUPFAM" id="SSF50891">
    <property type="entry name" value="Cyclophilin-like"/>
    <property type="match status" value="1"/>
</dbReference>
<protein>
    <submittedName>
        <fullName evidence="5">Biotin-dependent carboxylase-like uncharacterized protein</fullName>
    </submittedName>
</protein>
<dbReference type="InterPro" id="IPR029000">
    <property type="entry name" value="Cyclophilin-like_dom_sf"/>
</dbReference>
<keyword evidence="6" id="KW-1185">Reference proteome</keyword>
<name>A0AAE3V9Q3_9FIRM</name>
<sequence length="314" mass="34165">MGFTVLNPGVLTTVQDRGRIGYQQFGVSVSGVMDPRAMELANILVGNAHDEAVLECTMLGPQLRFDEGNIIAVTGGNLSPMLDGTPLQSYRAYRVEAGQTLRFAGLRAGCRAYIAFAGGLDIPLVMGSRSTYMKAKIGGLEGRKLEKDDTIGFRAPKEGIKNLDTRAITPEFVPRELYTLRVVMGPQDDMFTESGIQTFLSETYTLTPEFDRMGCRFEGKEIEHKDSGDIISDGIAFGAIQVPSAGKPIIMMADRQTTGGYTKIATVISADFRILAQLKAGDKVRFEKVSIGAAQEALLAQRAALRTFEWAFSN</sequence>
<dbReference type="RefSeq" id="WP_307253310.1">
    <property type="nucleotide sequence ID" value="NZ_JAUSTO010000003.1"/>
</dbReference>
<gene>
    <name evidence="5" type="ORF">J2S20_000740</name>
</gene>
<reference evidence="5" key="1">
    <citation type="submission" date="2023-07" db="EMBL/GenBank/DDBJ databases">
        <title>Genomic Encyclopedia of Type Strains, Phase IV (KMG-IV): sequencing the most valuable type-strain genomes for metagenomic binning, comparative biology and taxonomic classification.</title>
        <authorList>
            <person name="Goeker M."/>
        </authorList>
    </citation>
    <scope>NUCLEOTIDE SEQUENCE</scope>
    <source>
        <strain evidence="5">DSM 19659</strain>
    </source>
</reference>
<keyword evidence="2" id="KW-0378">Hydrolase</keyword>
<organism evidence="5 6">
    <name type="scientific">Moryella indoligenes</name>
    <dbReference type="NCBI Taxonomy" id="371674"/>
    <lineage>
        <taxon>Bacteria</taxon>
        <taxon>Bacillati</taxon>
        <taxon>Bacillota</taxon>
        <taxon>Clostridia</taxon>
        <taxon>Lachnospirales</taxon>
        <taxon>Lachnospiraceae</taxon>
        <taxon>Moryella</taxon>
    </lineage>
</organism>
<proteinExistence type="predicted"/>
<dbReference type="PANTHER" id="PTHR43309">
    <property type="entry name" value="5-OXOPROLINASE SUBUNIT C"/>
    <property type="match status" value="1"/>
</dbReference>
<comment type="caution">
    <text evidence="5">The sequence shown here is derived from an EMBL/GenBank/DDBJ whole genome shotgun (WGS) entry which is preliminary data.</text>
</comment>
<evidence type="ECO:0000256" key="3">
    <source>
        <dbReference type="ARBA" id="ARBA00022840"/>
    </source>
</evidence>
<dbReference type="Proteomes" id="UP001241537">
    <property type="component" value="Unassembled WGS sequence"/>
</dbReference>
<evidence type="ECO:0000256" key="1">
    <source>
        <dbReference type="ARBA" id="ARBA00022741"/>
    </source>
</evidence>
<dbReference type="AlphaFoldDB" id="A0AAE3V9Q3"/>
<dbReference type="PANTHER" id="PTHR43309:SF5">
    <property type="entry name" value="5-OXOPROLINASE SUBUNIT C"/>
    <property type="match status" value="1"/>
</dbReference>
<dbReference type="NCBIfam" id="TIGR00724">
    <property type="entry name" value="urea_amlyse_rel"/>
    <property type="match status" value="1"/>
</dbReference>
<accession>A0AAE3V9Q3</accession>
<keyword evidence="3" id="KW-0067">ATP-binding</keyword>